<comment type="similarity">
    <text evidence="1">Belongs to the LysR transcriptional regulatory family.</text>
</comment>
<evidence type="ECO:0000256" key="2">
    <source>
        <dbReference type="ARBA" id="ARBA00023015"/>
    </source>
</evidence>
<dbReference type="Proteomes" id="UP001606210">
    <property type="component" value="Unassembled WGS sequence"/>
</dbReference>
<keyword evidence="2" id="KW-0805">Transcription regulation</keyword>
<reference evidence="7 8" key="1">
    <citation type="submission" date="2024-08" db="EMBL/GenBank/DDBJ databases">
        <authorList>
            <person name="Lu H."/>
        </authorList>
    </citation>
    <scope>NUCLEOTIDE SEQUENCE [LARGE SCALE GENOMIC DNA]</scope>
    <source>
        <strain evidence="7 8">LYH14W</strain>
    </source>
</reference>
<dbReference type="PANTHER" id="PTHR30537:SF3">
    <property type="entry name" value="TRANSCRIPTIONAL REGULATORY PROTEIN"/>
    <property type="match status" value="1"/>
</dbReference>
<dbReference type="InterPro" id="IPR058163">
    <property type="entry name" value="LysR-type_TF_proteobact-type"/>
</dbReference>
<gene>
    <name evidence="7" type="ORF">ACG00Y_16725</name>
</gene>
<evidence type="ECO:0000259" key="6">
    <source>
        <dbReference type="PROSITE" id="PS50931"/>
    </source>
</evidence>
<dbReference type="InterPro" id="IPR005119">
    <property type="entry name" value="LysR_subst-bd"/>
</dbReference>
<keyword evidence="8" id="KW-1185">Reference proteome</keyword>
<dbReference type="Gene3D" id="1.10.10.10">
    <property type="entry name" value="Winged helix-like DNA-binding domain superfamily/Winged helix DNA-binding domain"/>
    <property type="match status" value="1"/>
</dbReference>
<dbReference type="RefSeq" id="WP_394480729.1">
    <property type="nucleotide sequence ID" value="NZ_JBIGHV010000006.1"/>
</dbReference>
<accession>A0ABW7F6S7</accession>
<evidence type="ECO:0000256" key="3">
    <source>
        <dbReference type="ARBA" id="ARBA00023125"/>
    </source>
</evidence>
<dbReference type="InterPro" id="IPR036388">
    <property type="entry name" value="WH-like_DNA-bd_sf"/>
</dbReference>
<keyword evidence="4" id="KW-0804">Transcription</keyword>
<protein>
    <submittedName>
        <fullName evidence="7">LysR family transcriptional regulator</fullName>
    </submittedName>
</protein>
<evidence type="ECO:0000313" key="8">
    <source>
        <dbReference type="Proteomes" id="UP001606210"/>
    </source>
</evidence>
<evidence type="ECO:0000256" key="4">
    <source>
        <dbReference type="ARBA" id="ARBA00023163"/>
    </source>
</evidence>
<proteinExistence type="inferred from homology"/>
<evidence type="ECO:0000256" key="5">
    <source>
        <dbReference type="SAM" id="MobiDB-lite"/>
    </source>
</evidence>
<dbReference type="InterPro" id="IPR000847">
    <property type="entry name" value="LysR_HTH_N"/>
</dbReference>
<feature type="domain" description="HTH lysR-type" evidence="6">
    <location>
        <begin position="1"/>
        <end position="58"/>
    </location>
</feature>
<dbReference type="PANTHER" id="PTHR30537">
    <property type="entry name" value="HTH-TYPE TRANSCRIPTIONAL REGULATOR"/>
    <property type="match status" value="1"/>
</dbReference>
<name>A0ABW7F6S7_9BURK</name>
<dbReference type="SUPFAM" id="SSF53850">
    <property type="entry name" value="Periplasmic binding protein-like II"/>
    <property type="match status" value="1"/>
</dbReference>
<dbReference type="Pfam" id="PF00126">
    <property type="entry name" value="HTH_1"/>
    <property type="match status" value="1"/>
</dbReference>
<sequence>MDWNDILHFLTLARMKSVRAAGSCLGVSHSTVLRRVEALEAQLGTRLFDRTRDGYVLTAAGEQMLPGAERVEQEMAALARGVAGADERLAGRVTLTCCDGYVARLLLAGLRDMCAAHPGIELAINVDTRAFDLSRSEADIAVRTLRCGVQPPSHLIAQPLVPLVIANYAARAHADRLPTRWLGFEPADAQAALVAQSSHADLPCWGVFSSLELMVDAAHAGLGLVMLPTYVGDGEPQLLRLAQADIRHVADLWLLSHPDLRDNARIRTVRRHVAQVFADQQPLFDGRRGCFSHPAGADSDRPDGAQPA</sequence>
<comment type="caution">
    <text evidence="7">The sequence shown here is derived from an EMBL/GenBank/DDBJ whole genome shotgun (WGS) entry which is preliminary data.</text>
</comment>
<organism evidence="7 8">
    <name type="scientific">Pelomonas parva</name>
    <dbReference type="NCBI Taxonomy" id="3299032"/>
    <lineage>
        <taxon>Bacteria</taxon>
        <taxon>Pseudomonadati</taxon>
        <taxon>Pseudomonadota</taxon>
        <taxon>Betaproteobacteria</taxon>
        <taxon>Burkholderiales</taxon>
        <taxon>Sphaerotilaceae</taxon>
        <taxon>Roseateles</taxon>
    </lineage>
</organism>
<keyword evidence="3" id="KW-0238">DNA-binding</keyword>
<feature type="compositionally biased region" description="Basic and acidic residues" evidence="5">
    <location>
        <begin position="298"/>
        <end position="308"/>
    </location>
</feature>
<dbReference type="InterPro" id="IPR036390">
    <property type="entry name" value="WH_DNA-bd_sf"/>
</dbReference>
<dbReference type="EMBL" id="JBIGHV010000006">
    <property type="protein sequence ID" value="MFG6431566.1"/>
    <property type="molecule type" value="Genomic_DNA"/>
</dbReference>
<dbReference type="SUPFAM" id="SSF46785">
    <property type="entry name" value="Winged helix' DNA-binding domain"/>
    <property type="match status" value="1"/>
</dbReference>
<evidence type="ECO:0000313" key="7">
    <source>
        <dbReference type="EMBL" id="MFG6431566.1"/>
    </source>
</evidence>
<evidence type="ECO:0000256" key="1">
    <source>
        <dbReference type="ARBA" id="ARBA00009437"/>
    </source>
</evidence>
<dbReference type="Pfam" id="PF03466">
    <property type="entry name" value="LysR_substrate"/>
    <property type="match status" value="1"/>
</dbReference>
<dbReference type="PROSITE" id="PS50931">
    <property type="entry name" value="HTH_LYSR"/>
    <property type="match status" value="1"/>
</dbReference>
<feature type="region of interest" description="Disordered" evidence="5">
    <location>
        <begin position="289"/>
        <end position="308"/>
    </location>
</feature>
<dbReference type="Gene3D" id="3.40.190.290">
    <property type="match status" value="1"/>
</dbReference>